<evidence type="ECO:0000256" key="1">
    <source>
        <dbReference type="SAM" id="SignalP"/>
    </source>
</evidence>
<dbReference type="STRING" id="1335309.GA0116948_11515"/>
<dbReference type="RefSeq" id="WP_089714484.1">
    <property type="nucleotide sequence ID" value="NZ_FMAR01000015.1"/>
</dbReference>
<accession>A0A1C4FLD3</accession>
<dbReference type="Proteomes" id="UP000242818">
    <property type="component" value="Unassembled WGS sequence"/>
</dbReference>
<dbReference type="EMBL" id="FMAR01000015">
    <property type="protein sequence ID" value="SCC56291.1"/>
    <property type="molecule type" value="Genomic_DNA"/>
</dbReference>
<organism evidence="2 3">
    <name type="scientific">Chitinophaga costaii</name>
    <dbReference type="NCBI Taxonomy" id="1335309"/>
    <lineage>
        <taxon>Bacteria</taxon>
        <taxon>Pseudomonadati</taxon>
        <taxon>Bacteroidota</taxon>
        <taxon>Chitinophagia</taxon>
        <taxon>Chitinophagales</taxon>
        <taxon>Chitinophagaceae</taxon>
        <taxon>Chitinophaga</taxon>
    </lineage>
</organism>
<sequence>MNRMKTGWVFVWLLFISLQVHAQSKYVQIIVAPSTYTYGPRFVASLVPLTGQKTVVLNFPGKSKQELTRNIFAYLQQRPQLILKPKYSNEDLITYRDFSIVCDSSKCMAYLAALTYVYAMPEDGKIQLRFGKGSTLFSSLYKVDLRITRQDDVASIGNAPFNEYKFVQPEDGGELRSNKILSGYHTAVIHYGIAYPESIYDPKGKLINPGVKQIIEQYYDTYITDLNDFLGKLAK</sequence>
<keyword evidence="3" id="KW-1185">Reference proteome</keyword>
<evidence type="ECO:0008006" key="4">
    <source>
        <dbReference type="Google" id="ProtNLM"/>
    </source>
</evidence>
<reference evidence="2 3" key="1">
    <citation type="submission" date="2016-08" db="EMBL/GenBank/DDBJ databases">
        <authorList>
            <person name="Seilhamer J.J."/>
        </authorList>
    </citation>
    <scope>NUCLEOTIDE SEQUENCE [LARGE SCALE GENOMIC DNA]</scope>
    <source>
        <strain evidence="2 3">A37T2</strain>
    </source>
</reference>
<feature type="chain" id="PRO_5008691959" description="DUF4468 domain-containing protein" evidence="1">
    <location>
        <begin position="23"/>
        <end position="235"/>
    </location>
</feature>
<keyword evidence="1" id="KW-0732">Signal</keyword>
<dbReference type="AlphaFoldDB" id="A0A1C4FLD3"/>
<evidence type="ECO:0000313" key="2">
    <source>
        <dbReference type="EMBL" id="SCC56291.1"/>
    </source>
</evidence>
<evidence type="ECO:0000313" key="3">
    <source>
        <dbReference type="Proteomes" id="UP000242818"/>
    </source>
</evidence>
<dbReference type="OrthoDB" id="673461at2"/>
<name>A0A1C4FLD3_9BACT</name>
<protein>
    <recommendedName>
        <fullName evidence="4">DUF4468 domain-containing protein</fullName>
    </recommendedName>
</protein>
<gene>
    <name evidence="2" type="ORF">GA0116948_11515</name>
</gene>
<proteinExistence type="predicted"/>
<feature type="signal peptide" evidence="1">
    <location>
        <begin position="1"/>
        <end position="22"/>
    </location>
</feature>